<dbReference type="InterPro" id="IPR001138">
    <property type="entry name" value="Zn2Cys6_DnaBD"/>
</dbReference>
<accession>A0AAD7HYP3</accession>
<dbReference type="GO" id="GO:0006351">
    <property type="term" value="P:DNA-templated transcription"/>
    <property type="evidence" value="ECO:0007669"/>
    <property type="project" value="InterPro"/>
</dbReference>
<organism evidence="5 6">
    <name type="scientific">Mycena maculata</name>
    <dbReference type="NCBI Taxonomy" id="230809"/>
    <lineage>
        <taxon>Eukaryota</taxon>
        <taxon>Fungi</taxon>
        <taxon>Dikarya</taxon>
        <taxon>Basidiomycota</taxon>
        <taxon>Agaricomycotina</taxon>
        <taxon>Agaricomycetes</taxon>
        <taxon>Agaricomycetidae</taxon>
        <taxon>Agaricales</taxon>
        <taxon>Marasmiineae</taxon>
        <taxon>Mycenaceae</taxon>
        <taxon>Mycena</taxon>
    </lineage>
</organism>
<protein>
    <submittedName>
        <fullName evidence="5">Fungal-specific transcription factor domain-containing protein</fullName>
    </submittedName>
</protein>
<dbReference type="Gene3D" id="4.10.240.10">
    <property type="entry name" value="Zn(2)-C6 fungal-type DNA-binding domain"/>
    <property type="match status" value="1"/>
</dbReference>
<feature type="domain" description="Zn(2)-C6 fungal-type" evidence="4">
    <location>
        <begin position="22"/>
        <end position="55"/>
    </location>
</feature>
<feature type="compositionally biased region" description="Low complexity" evidence="3">
    <location>
        <begin position="661"/>
        <end position="672"/>
    </location>
</feature>
<sequence length="816" mass="90759">MANVPEDVTVAPGSKRRRLGGACDICRRRKVRCDSAQMPDNRCSNCIAFNSECTHASAPTKDRPAKTPANQNASNANKSAEAHVAAIVVQATAYIADADIRKVLLDVARYARDLENQVTSLKRSSSLGTRNGSPPCPPPTIIKEEEQDFLVNGILTERFDRFRLDSDADRYYGKSSHFELLHTAMEIKDICVEESTRPLPPVKRPLFWASPWEHEHLSWEPMLPPLVFPEPDLLHSLVALFFTKVNIVLGLLHRFTFERALADGLHLTNHQFGFTVLALCAVAAKHSDDPRVVLEGTNTRLSSGWKYFRQLRPLPKPWTRVCTLYEAQTLCLCVLYLHGSSAPDGCWEIAGAGLRYAQEVGVHLRNRFENKIEAEQWKRVFWVLICIDTLASSFSGRPSATRSSDYDLDYPTECDDEYWETGDPSMVFKQPPGKPSVMSFVTAYLKLMEILGRAQETIYLVNRKDKTKEWTKDAVANLDSALNAWIDVIPSHLRWDPHMEDPVFAAQSAVLYASYYHVQIQVHRIFIVGNASVLSLLPCPLFVSEYPSLAICASSARACTHVIDIALRKGLLCSPHILNAVFDSCIVLLLTVWAGRQVGLAVDPKKCLGDVEMCLRIFRAHESRCQIAGRQHDIITELMSATHMETPYTNPLKRGLDNTDSDPGPSSSDGSPEVLLHGIDEGPVTPQPFDADIFALGLDPLLSFELPMYTKDLGRLPVYEPLNWEGNWQDGIPLPNDTQGVAPGVEPPGSGTFSSNPTASLSLLGETPAGYDWGDWDKYITNVMHSFDNPTTSGDEGNLTEGNVRYDSFLEFLIAS</sequence>
<dbReference type="GO" id="GO:0008270">
    <property type="term" value="F:zinc ion binding"/>
    <property type="evidence" value="ECO:0007669"/>
    <property type="project" value="InterPro"/>
</dbReference>
<gene>
    <name evidence="5" type="ORF">DFH07DRAFT_1066070</name>
</gene>
<evidence type="ECO:0000256" key="3">
    <source>
        <dbReference type="SAM" id="MobiDB-lite"/>
    </source>
</evidence>
<dbReference type="Pfam" id="PF00172">
    <property type="entry name" value="Zn_clus"/>
    <property type="match status" value="1"/>
</dbReference>
<dbReference type="Pfam" id="PF04082">
    <property type="entry name" value="Fungal_trans"/>
    <property type="match status" value="1"/>
</dbReference>
<reference evidence="5" key="1">
    <citation type="submission" date="2023-03" db="EMBL/GenBank/DDBJ databases">
        <title>Massive genome expansion in bonnet fungi (Mycena s.s.) driven by repeated elements and novel gene families across ecological guilds.</title>
        <authorList>
            <consortium name="Lawrence Berkeley National Laboratory"/>
            <person name="Harder C.B."/>
            <person name="Miyauchi S."/>
            <person name="Viragh M."/>
            <person name="Kuo A."/>
            <person name="Thoen E."/>
            <person name="Andreopoulos B."/>
            <person name="Lu D."/>
            <person name="Skrede I."/>
            <person name="Drula E."/>
            <person name="Henrissat B."/>
            <person name="Morin E."/>
            <person name="Kohler A."/>
            <person name="Barry K."/>
            <person name="LaButti K."/>
            <person name="Morin E."/>
            <person name="Salamov A."/>
            <person name="Lipzen A."/>
            <person name="Mereny Z."/>
            <person name="Hegedus B."/>
            <person name="Baldrian P."/>
            <person name="Stursova M."/>
            <person name="Weitz H."/>
            <person name="Taylor A."/>
            <person name="Grigoriev I.V."/>
            <person name="Nagy L.G."/>
            <person name="Martin F."/>
            <person name="Kauserud H."/>
        </authorList>
    </citation>
    <scope>NUCLEOTIDE SEQUENCE</scope>
    <source>
        <strain evidence="5">CBHHK188m</strain>
    </source>
</reference>
<evidence type="ECO:0000313" key="6">
    <source>
        <dbReference type="Proteomes" id="UP001215280"/>
    </source>
</evidence>
<dbReference type="PROSITE" id="PS00463">
    <property type="entry name" value="ZN2_CY6_FUNGAL_1"/>
    <property type="match status" value="1"/>
</dbReference>
<dbReference type="AlphaFoldDB" id="A0AAD7HYP3"/>
<dbReference type="SMART" id="SM00906">
    <property type="entry name" value="Fungal_trans"/>
    <property type="match status" value="1"/>
</dbReference>
<dbReference type="GO" id="GO:0000981">
    <property type="term" value="F:DNA-binding transcription factor activity, RNA polymerase II-specific"/>
    <property type="evidence" value="ECO:0007669"/>
    <property type="project" value="InterPro"/>
</dbReference>
<feature type="region of interest" description="Disordered" evidence="3">
    <location>
        <begin position="57"/>
        <end position="76"/>
    </location>
</feature>
<dbReference type="PROSITE" id="PS50048">
    <property type="entry name" value="ZN2_CY6_FUNGAL_2"/>
    <property type="match status" value="1"/>
</dbReference>
<dbReference type="PANTHER" id="PTHR46910">
    <property type="entry name" value="TRANSCRIPTION FACTOR PDR1"/>
    <property type="match status" value="1"/>
</dbReference>
<dbReference type="InterPro" id="IPR036864">
    <property type="entry name" value="Zn2-C6_fun-type_DNA-bd_sf"/>
</dbReference>
<keyword evidence="6" id="KW-1185">Reference proteome</keyword>
<dbReference type="CDD" id="cd12148">
    <property type="entry name" value="fungal_TF_MHR"/>
    <property type="match status" value="1"/>
</dbReference>
<dbReference type="InterPro" id="IPR050987">
    <property type="entry name" value="AtrR-like"/>
</dbReference>
<dbReference type="CDD" id="cd00067">
    <property type="entry name" value="GAL4"/>
    <property type="match status" value="1"/>
</dbReference>
<feature type="region of interest" description="Disordered" evidence="3">
    <location>
        <begin position="737"/>
        <end position="761"/>
    </location>
</feature>
<dbReference type="PANTHER" id="PTHR46910:SF38">
    <property type="entry name" value="ZN(2)-C6 FUNGAL-TYPE DOMAIN-CONTAINING PROTEIN"/>
    <property type="match status" value="1"/>
</dbReference>
<keyword evidence="1" id="KW-0479">Metal-binding</keyword>
<dbReference type="EMBL" id="JARJLG010000193">
    <property type="protein sequence ID" value="KAJ7730080.1"/>
    <property type="molecule type" value="Genomic_DNA"/>
</dbReference>
<feature type="compositionally biased region" description="Polar residues" evidence="3">
    <location>
        <begin position="751"/>
        <end position="761"/>
    </location>
</feature>
<evidence type="ECO:0000259" key="4">
    <source>
        <dbReference type="PROSITE" id="PS50048"/>
    </source>
</evidence>
<evidence type="ECO:0000313" key="5">
    <source>
        <dbReference type="EMBL" id="KAJ7730080.1"/>
    </source>
</evidence>
<dbReference type="Proteomes" id="UP001215280">
    <property type="component" value="Unassembled WGS sequence"/>
</dbReference>
<proteinExistence type="predicted"/>
<dbReference type="InterPro" id="IPR007219">
    <property type="entry name" value="XnlR_reg_dom"/>
</dbReference>
<dbReference type="SMART" id="SM00066">
    <property type="entry name" value="GAL4"/>
    <property type="match status" value="1"/>
</dbReference>
<name>A0AAD7HYP3_9AGAR</name>
<keyword evidence="2" id="KW-0539">Nucleus</keyword>
<dbReference type="SUPFAM" id="SSF57701">
    <property type="entry name" value="Zn2/Cys6 DNA-binding domain"/>
    <property type="match status" value="1"/>
</dbReference>
<comment type="caution">
    <text evidence="5">The sequence shown here is derived from an EMBL/GenBank/DDBJ whole genome shotgun (WGS) entry which is preliminary data.</text>
</comment>
<feature type="region of interest" description="Disordered" evidence="3">
    <location>
        <begin position="649"/>
        <end position="681"/>
    </location>
</feature>
<evidence type="ECO:0000256" key="1">
    <source>
        <dbReference type="ARBA" id="ARBA00022723"/>
    </source>
</evidence>
<evidence type="ECO:0000256" key="2">
    <source>
        <dbReference type="ARBA" id="ARBA00023242"/>
    </source>
</evidence>
<dbReference type="GO" id="GO:0003677">
    <property type="term" value="F:DNA binding"/>
    <property type="evidence" value="ECO:0007669"/>
    <property type="project" value="InterPro"/>
</dbReference>